<sequence>MLRTANYATYGGADLGEVLSTGYKIQVGNFESWYAEWLDLADRVTERAQVAIANDDDYSAGTNLFKASNYYRTAEFFLHGNPDDPRITTTWQKSRDTFRQALKLRRVNAEIVAIPYEKTTMPGYFYRVDNLSRPTLIIHGGFDSTGEELYFQVVQDALVHGYNCLTFDGPGQGAMIREQNIGFRNDWENVVSPVIDYLLTRDDVVADQIALMGISFGGLLAPRAAAFDHRLAAVVADDGLFSFQFSAAFRGHSEGLPSDDVIENEIKKLMTNSTQVRWVIDNGMYTFKANTVMDLFAATEPYTLANVADKIECPVFVAEAEMMGSSKANRRCCMMH</sequence>
<dbReference type="Gene3D" id="3.40.50.1820">
    <property type="entry name" value="alpha/beta hydrolase"/>
    <property type="match status" value="1"/>
</dbReference>
<evidence type="ECO:0000256" key="1">
    <source>
        <dbReference type="ARBA" id="ARBA00038115"/>
    </source>
</evidence>
<reference evidence="3 4" key="1">
    <citation type="submission" date="2017-11" db="EMBL/GenBank/DDBJ databases">
        <title>Draft Genome Sequence of Lactobacillus curieae NBRC 111893 isolated from Koso, a Japanese sugar-Vegetable Fermented Beverage.</title>
        <authorList>
            <person name="Chiou T.Y."/>
            <person name="Oshima K."/>
            <person name="Suda W."/>
            <person name="Hattori M."/>
            <person name="Takahashi T."/>
        </authorList>
    </citation>
    <scope>NUCLEOTIDE SEQUENCE [LARGE SCALE GENOMIC DNA]</scope>
    <source>
        <strain evidence="3 4">NBRC111893</strain>
    </source>
</reference>
<dbReference type="InterPro" id="IPR029058">
    <property type="entry name" value="AB_hydrolase_fold"/>
</dbReference>
<organism evidence="3 4">
    <name type="scientific">Lentilactobacillus kosonis</name>
    <dbReference type="NCBI Taxonomy" id="2810561"/>
    <lineage>
        <taxon>Bacteria</taxon>
        <taxon>Bacillati</taxon>
        <taxon>Bacillota</taxon>
        <taxon>Bacilli</taxon>
        <taxon>Lactobacillales</taxon>
        <taxon>Lactobacillaceae</taxon>
        <taxon>Lentilactobacillus</taxon>
    </lineage>
</organism>
<feature type="domain" description="AB hydrolase-1" evidence="2">
    <location>
        <begin position="136"/>
        <end position="256"/>
    </location>
</feature>
<accession>A0A401FIG9</accession>
<evidence type="ECO:0000313" key="3">
    <source>
        <dbReference type="EMBL" id="GAY72088.1"/>
    </source>
</evidence>
<dbReference type="Pfam" id="PF12697">
    <property type="entry name" value="Abhydrolase_6"/>
    <property type="match status" value="1"/>
</dbReference>
<dbReference type="InterPro" id="IPR000073">
    <property type="entry name" value="AB_hydrolase_1"/>
</dbReference>
<dbReference type="PANTHER" id="PTHR22946:SF12">
    <property type="entry name" value="CONIDIAL PIGMENT BIOSYNTHESIS PROTEIN AYG1 (AFU_ORTHOLOGUE AFUA_2G17550)"/>
    <property type="match status" value="1"/>
</dbReference>
<dbReference type="Gene3D" id="1.20.1440.110">
    <property type="entry name" value="acylaminoacyl peptidase"/>
    <property type="match status" value="1"/>
</dbReference>
<evidence type="ECO:0000259" key="2">
    <source>
        <dbReference type="Pfam" id="PF12697"/>
    </source>
</evidence>
<protein>
    <submittedName>
        <fullName evidence="3">OrfZ protein</fullName>
    </submittedName>
</protein>
<dbReference type="InterPro" id="IPR050261">
    <property type="entry name" value="FrsA_esterase"/>
</dbReference>
<dbReference type="EMBL" id="BEXA01000001">
    <property type="protein sequence ID" value="GAY72088.1"/>
    <property type="molecule type" value="Genomic_DNA"/>
</dbReference>
<proteinExistence type="inferred from homology"/>
<dbReference type="PANTHER" id="PTHR22946">
    <property type="entry name" value="DIENELACTONE HYDROLASE DOMAIN-CONTAINING PROTEIN-RELATED"/>
    <property type="match status" value="1"/>
</dbReference>
<name>A0A401FIG9_9LACO</name>
<dbReference type="AlphaFoldDB" id="A0A401FIG9"/>
<comment type="similarity">
    <text evidence="1">Belongs to the AB hydrolase superfamily. FUS2 hydrolase family.</text>
</comment>
<dbReference type="SUPFAM" id="SSF53474">
    <property type="entry name" value="alpha/beta-Hydrolases"/>
    <property type="match status" value="1"/>
</dbReference>
<dbReference type="RefSeq" id="WP_225417458.1">
    <property type="nucleotide sequence ID" value="NZ_BEXA01000001.1"/>
</dbReference>
<comment type="caution">
    <text evidence="3">The sequence shown here is derived from an EMBL/GenBank/DDBJ whole genome shotgun (WGS) entry which is preliminary data.</text>
</comment>
<dbReference type="Proteomes" id="UP000286974">
    <property type="component" value="Unassembled WGS sequence"/>
</dbReference>
<keyword evidence="4" id="KW-1185">Reference proteome</keyword>
<evidence type="ECO:0000313" key="4">
    <source>
        <dbReference type="Proteomes" id="UP000286974"/>
    </source>
</evidence>
<gene>
    <name evidence="3" type="ORF">NBRC111893_234</name>
</gene>